<keyword evidence="2" id="KW-0472">Membrane</keyword>
<keyword evidence="5" id="KW-1185">Reference proteome</keyword>
<dbReference type="Pfam" id="PF16751">
    <property type="entry name" value="RsdA_SigD_bd"/>
    <property type="match status" value="1"/>
</dbReference>
<sequence length="374" mass="38703">MTEHTGPHGPADEPERDVDAVEGQDSTDNTGGAEVTDLTAAIEAARNGSHSSDHTAHGSEGTDATSQDADGAAGVDGAEQDADAVDLTVVQADDALLDALGGPDPRTADELGDDELNAVLLAWRRDIDTERIPELVDLDTAVTEIKTASLARKHAGRGHKRRFMVPVAAAAAVLAIGFTGTSLAARDAQPGDTLWGLSKVLYADHARSVEAAASVRSSMDEARLAMASDRYEEARSALSKAEHDLKNVSSEEAAQLKARHMQLMAQLEDRPENNPPPATSSESDSSTSKPTSPDSSSPDSSSPTDSRPQPGPDPSDPTTTDPSDPTTTEPDDTPTDTPTWPEEPDPSTHPTGESGSSSGSSGSGESPALSGSSN</sequence>
<proteinExistence type="predicted"/>
<feature type="compositionally biased region" description="Low complexity" evidence="1">
    <location>
        <begin position="67"/>
        <end position="77"/>
    </location>
</feature>
<dbReference type="RefSeq" id="WP_048808766.1">
    <property type="nucleotide sequence ID" value="NZ_JOIJ01000010.1"/>
</dbReference>
<reference evidence="4 5" key="1">
    <citation type="submission" date="2019-07" db="EMBL/GenBank/DDBJ databases">
        <title>R&amp;d 2014.</title>
        <authorList>
            <person name="Klenk H.-P."/>
        </authorList>
    </citation>
    <scope>NUCLEOTIDE SEQUENCE [LARGE SCALE GENOMIC DNA]</scope>
    <source>
        <strain evidence="4 5">DSM 43194</strain>
    </source>
</reference>
<feature type="region of interest" description="Disordered" evidence="1">
    <location>
        <begin position="1"/>
        <end position="78"/>
    </location>
</feature>
<dbReference type="Proteomes" id="UP000317303">
    <property type="component" value="Unassembled WGS sequence"/>
</dbReference>
<feature type="transmembrane region" description="Helical" evidence="2">
    <location>
        <begin position="163"/>
        <end position="185"/>
    </location>
</feature>
<dbReference type="EMBL" id="VLJV01000001">
    <property type="protein sequence ID" value="TWH22280.1"/>
    <property type="molecule type" value="Genomic_DNA"/>
</dbReference>
<feature type="compositionally biased region" description="Basic and acidic residues" evidence="1">
    <location>
        <begin position="1"/>
        <end position="19"/>
    </location>
</feature>
<evidence type="ECO:0000313" key="4">
    <source>
        <dbReference type="EMBL" id="TWH22280.1"/>
    </source>
</evidence>
<feature type="domain" description="Anti-sigma-D factor RsdA sigma factor binding region" evidence="3">
    <location>
        <begin position="86"/>
        <end position="130"/>
    </location>
</feature>
<feature type="region of interest" description="Disordered" evidence="1">
    <location>
        <begin position="269"/>
        <end position="374"/>
    </location>
</feature>
<organism evidence="4 5">
    <name type="scientific">Prauserella rugosa</name>
    <dbReference type="NCBI Taxonomy" id="43354"/>
    <lineage>
        <taxon>Bacteria</taxon>
        <taxon>Bacillati</taxon>
        <taxon>Actinomycetota</taxon>
        <taxon>Actinomycetes</taxon>
        <taxon>Pseudonocardiales</taxon>
        <taxon>Pseudonocardiaceae</taxon>
        <taxon>Prauserella</taxon>
    </lineage>
</organism>
<comment type="caution">
    <text evidence="4">The sequence shown here is derived from an EMBL/GenBank/DDBJ whole genome shotgun (WGS) entry which is preliminary data.</text>
</comment>
<keyword evidence="2" id="KW-1133">Transmembrane helix</keyword>
<dbReference type="InterPro" id="IPR031928">
    <property type="entry name" value="RsdA_SigD-bd"/>
</dbReference>
<feature type="compositionally biased region" description="Low complexity" evidence="1">
    <location>
        <begin position="352"/>
        <end position="374"/>
    </location>
</feature>
<evidence type="ECO:0000313" key="5">
    <source>
        <dbReference type="Proteomes" id="UP000317303"/>
    </source>
</evidence>
<accession>A0A660CFJ0</accession>
<evidence type="ECO:0000256" key="2">
    <source>
        <dbReference type="SAM" id="Phobius"/>
    </source>
</evidence>
<keyword evidence="2" id="KW-0812">Transmembrane</keyword>
<evidence type="ECO:0000259" key="3">
    <source>
        <dbReference type="Pfam" id="PF16751"/>
    </source>
</evidence>
<feature type="compositionally biased region" description="Low complexity" evidence="1">
    <location>
        <begin position="279"/>
        <end position="308"/>
    </location>
</feature>
<protein>
    <submittedName>
        <fullName evidence="4">Anti-sigma-D factor RsdA-like protein</fullName>
    </submittedName>
</protein>
<feature type="compositionally biased region" description="Low complexity" evidence="1">
    <location>
        <begin position="316"/>
        <end position="328"/>
    </location>
</feature>
<evidence type="ECO:0000256" key="1">
    <source>
        <dbReference type="SAM" id="MobiDB-lite"/>
    </source>
</evidence>
<dbReference type="AlphaFoldDB" id="A0A660CFJ0"/>
<gene>
    <name evidence="4" type="ORF">JD82_04157</name>
</gene>
<name>A0A660CFJ0_9PSEU</name>